<dbReference type="SMART" id="SM00855">
    <property type="entry name" value="PGAM"/>
    <property type="match status" value="1"/>
</dbReference>
<dbReference type="Gene3D" id="3.40.50.1240">
    <property type="entry name" value="Phosphoglycerate mutase-like"/>
    <property type="match status" value="1"/>
</dbReference>
<keyword evidence="2" id="KW-1185">Reference proteome</keyword>
<reference evidence="1 2" key="1">
    <citation type="submission" date="2024-08" db="EMBL/GenBank/DDBJ databases">
        <authorList>
            <person name="Feng Z."/>
            <person name="Ronholm J."/>
        </authorList>
    </citation>
    <scope>NUCLEOTIDE SEQUENCE [LARGE SCALE GENOMIC DNA]</scope>
    <source>
        <strain evidence="1 2">4-AB0-8</strain>
    </source>
</reference>
<dbReference type="EMBL" id="JBGJLR010000002">
    <property type="protein sequence ID" value="MEZ2738425.1"/>
    <property type="molecule type" value="Genomic_DNA"/>
</dbReference>
<dbReference type="InterPro" id="IPR013078">
    <property type="entry name" value="His_Pase_superF_clade-1"/>
</dbReference>
<protein>
    <submittedName>
        <fullName evidence="1">Histidine phosphatase family protein</fullName>
    </submittedName>
</protein>
<proteinExistence type="predicted"/>
<dbReference type="RefSeq" id="WP_370890519.1">
    <property type="nucleotide sequence ID" value="NZ_JBGJLR010000002.1"/>
</dbReference>
<evidence type="ECO:0000313" key="2">
    <source>
        <dbReference type="Proteomes" id="UP001567350"/>
    </source>
</evidence>
<gene>
    <name evidence="1" type="ORF">ACBP88_02950</name>
</gene>
<comment type="caution">
    <text evidence="1">The sequence shown here is derived from an EMBL/GenBank/DDBJ whole genome shotgun (WGS) entry which is preliminary data.</text>
</comment>
<dbReference type="InterPro" id="IPR029033">
    <property type="entry name" value="His_PPase_superfam"/>
</dbReference>
<dbReference type="Pfam" id="PF00300">
    <property type="entry name" value="His_Phos_1"/>
    <property type="match status" value="1"/>
</dbReference>
<evidence type="ECO:0000313" key="1">
    <source>
        <dbReference type="EMBL" id="MEZ2738425.1"/>
    </source>
</evidence>
<sequence length="198" mass="21598">MAQASLWLLRHAQPLIAAGVCYGQLDVPADPSATLQAGMRFAAAMPGGAMVRHSPLQRCEQLALSLQAPEAFLSMDARLQEMDFGRWEGQSWNDIGRAAVDAWSQDLYAHAPGGGESLAAMLARVRSALVESWQHDSRLGTRDVVWVTHAGVIRCVQWLLRYGHAQPSAPDWQLPAPGFGQWQQLPWKAHAAALQALA</sequence>
<dbReference type="SUPFAM" id="SSF53254">
    <property type="entry name" value="Phosphoglycerate mutase-like"/>
    <property type="match status" value="1"/>
</dbReference>
<organism evidence="1 2">
    <name type="scientific">Comamonas jiangduensis</name>
    <dbReference type="NCBI Taxonomy" id="1194168"/>
    <lineage>
        <taxon>Bacteria</taxon>
        <taxon>Pseudomonadati</taxon>
        <taxon>Pseudomonadota</taxon>
        <taxon>Betaproteobacteria</taxon>
        <taxon>Burkholderiales</taxon>
        <taxon>Comamonadaceae</taxon>
        <taxon>Comamonas</taxon>
    </lineage>
</organism>
<accession>A0ABV4I981</accession>
<name>A0ABV4I981_9BURK</name>
<dbReference type="Proteomes" id="UP001567350">
    <property type="component" value="Unassembled WGS sequence"/>
</dbReference>